<gene>
    <name evidence="6" type="ORF">C8D82_12583</name>
    <name evidence="5" type="ORF">HF882_17180</name>
</gene>
<dbReference type="GeneID" id="78296309"/>
<evidence type="ECO:0000259" key="4">
    <source>
        <dbReference type="PROSITE" id="PS50949"/>
    </source>
</evidence>
<keyword evidence="1" id="KW-0805">Transcription regulation</keyword>
<dbReference type="Proteomes" id="UP000245959">
    <property type="component" value="Unassembled WGS sequence"/>
</dbReference>
<dbReference type="InterPro" id="IPR036388">
    <property type="entry name" value="WH-like_DNA-bd_sf"/>
</dbReference>
<dbReference type="InterPro" id="IPR028082">
    <property type="entry name" value="Peripla_BP_I"/>
</dbReference>
<evidence type="ECO:0000313" key="7">
    <source>
        <dbReference type="Proteomes" id="UP000245959"/>
    </source>
</evidence>
<dbReference type="CDD" id="cd07377">
    <property type="entry name" value="WHTH_GntR"/>
    <property type="match status" value="1"/>
</dbReference>
<keyword evidence="3" id="KW-0804">Transcription</keyword>
<dbReference type="SMART" id="SM00345">
    <property type="entry name" value="HTH_GNTR"/>
    <property type="match status" value="1"/>
</dbReference>
<evidence type="ECO:0000313" key="5">
    <source>
        <dbReference type="EMBL" id="NMD88322.1"/>
    </source>
</evidence>
<sequence length="359" mass="40104">MKKEHLCELSYSKIAADLRSAIDSRHLSPGEMLLPERELARRYSVSIGTVRRGIRTLVEEGRLRKRQGLGTFVLNRTETSGAIALLLPTLQLSYYARIAELVEKYGSSEPFIITNPDDVPVSRRISIAQKRRGFRNVIITHEISSEEYDRCRRHFPGMEFFFFDSGVSGLPVNSVCSDEIEGARLAVTHLLNQGRRRIVFLGNTRFANGRRRALGCRLALENAGEKFHLIDSDVHYSSAYAAMQNALARGLRPTGIFAVTDMAAMGGISALREAGVRVPEDCAVIGYSNLAEGKNFTPALSTIETDLDGMVRYTLSEIAFRTAHPETELSQVRFQPRLIVRASSSTIHQPFNKQESCHE</sequence>
<reference evidence="5 8" key="2">
    <citation type="submission" date="2020-04" db="EMBL/GenBank/DDBJ databases">
        <authorList>
            <person name="Hitch T.C.A."/>
            <person name="Wylensek D."/>
            <person name="Clavel T."/>
        </authorList>
    </citation>
    <scope>NUCLEOTIDE SEQUENCE [LARGE SCALE GENOMIC DNA]</scope>
    <source>
        <strain evidence="5 8">COR2-253-APC-1A</strain>
    </source>
</reference>
<evidence type="ECO:0000313" key="8">
    <source>
        <dbReference type="Proteomes" id="UP000576225"/>
    </source>
</evidence>
<dbReference type="GO" id="GO:0003700">
    <property type="term" value="F:DNA-binding transcription factor activity"/>
    <property type="evidence" value="ECO:0007669"/>
    <property type="project" value="InterPro"/>
</dbReference>
<dbReference type="InterPro" id="IPR000524">
    <property type="entry name" value="Tscrpt_reg_HTH_GntR"/>
</dbReference>
<dbReference type="Proteomes" id="UP000576225">
    <property type="component" value="Unassembled WGS sequence"/>
</dbReference>
<organism evidence="6 7">
    <name type="scientific">Victivallis vadensis</name>
    <dbReference type="NCBI Taxonomy" id="172901"/>
    <lineage>
        <taxon>Bacteria</taxon>
        <taxon>Pseudomonadati</taxon>
        <taxon>Lentisphaerota</taxon>
        <taxon>Lentisphaeria</taxon>
        <taxon>Victivallales</taxon>
        <taxon>Victivallaceae</taxon>
        <taxon>Victivallis</taxon>
    </lineage>
</organism>
<dbReference type="SUPFAM" id="SSF53822">
    <property type="entry name" value="Periplasmic binding protein-like I"/>
    <property type="match status" value="1"/>
</dbReference>
<dbReference type="PROSITE" id="PS50949">
    <property type="entry name" value="HTH_GNTR"/>
    <property type="match status" value="1"/>
</dbReference>
<reference evidence="6 7" key="1">
    <citation type="submission" date="2018-04" db="EMBL/GenBank/DDBJ databases">
        <title>Genomic Encyclopedia of Type Strains, Phase IV (KMG-IV): sequencing the most valuable type-strain genomes for metagenomic binning, comparative biology and taxonomic classification.</title>
        <authorList>
            <person name="Goeker M."/>
        </authorList>
    </citation>
    <scope>NUCLEOTIDE SEQUENCE [LARGE SCALE GENOMIC DNA]</scope>
    <source>
        <strain evidence="6 7">DSM 14823</strain>
    </source>
</reference>
<protein>
    <submittedName>
        <fullName evidence="6">DNA-binding LacI/PurR family transcriptional regulator</fullName>
    </submittedName>
    <submittedName>
        <fullName evidence="5">GntR family transcriptional regulator</fullName>
    </submittedName>
</protein>
<dbReference type="InterPro" id="IPR046335">
    <property type="entry name" value="LacI/GalR-like_sensor"/>
</dbReference>
<dbReference type="PANTHER" id="PTHR30146:SF109">
    <property type="entry name" value="HTH-TYPE TRANSCRIPTIONAL REGULATOR GALS"/>
    <property type="match status" value="1"/>
</dbReference>
<accession>A0A2U1AQP2</accession>
<dbReference type="RefSeq" id="WP_133245227.1">
    <property type="nucleotide sequence ID" value="NZ_CAUBWW010000019.1"/>
</dbReference>
<keyword evidence="7" id="KW-1185">Reference proteome</keyword>
<evidence type="ECO:0000313" key="6">
    <source>
        <dbReference type="EMBL" id="PVY38657.1"/>
    </source>
</evidence>
<comment type="caution">
    <text evidence="6">The sequence shown here is derived from an EMBL/GenBank/DDBJ whole genome shotgun (WGS) entry which is preliminary data.</text>
</comment>
<dbReference type="EMBL" id="JABAEW010000043">
    <property type="protein sequence ID" value="NMD88322.1"/>
    <property type="molecule type" value="Genomic_DNA"/>
</dbReference>
<feature type="domain" description="HTH gntR-type" evidence="4">
    <location>
        <begin position="8"/>
        <end position="76"/>
    </location>
</feature>
<dbReference type="InterPro" id="IPR036390">
    <property type="entry name" value="WH_DNA-bd_sf"/>
</dbReference>
<name>A0A2U1AQP2_9BACT</name>
<dbReference type="GO" id="GO:0000976">
    <property type="term" value="F:transcription cis-regulatory region binding"/>
    <property type="evidence" value="ECO:0007669"/>
    <property type="project" value="TreeGrafter"/>
</dbReference>
<dbReference type="AlphaFoldDB" id="A0A2U1AQP2"/>
<dbReference type="SUPFAM" id="SSF46785">
    <property type="entry name" value="Winged helix' DNA-binding domain"/>
    <property type="match status" value="1"/>
</dbReference>
<dbReference type="PANTHER" id="PTHR30146">
    <property type="entry name" value="LACI-RELATED TRANSCRIPTIONAL REPRESSOR"/>
    <property type="match status" value="1"/>
</dbReference>
<dbReference type="Gene3D" id="1.10.10.10">
    <property type="entry name" value="Winged helix-like DNA-binding domain superfamily/Winged helix DNA-binding domain"/>
    <property type="match status" value="1"/>
</dbReference>
<evidence type="ECO:0000256" key="2">
    <source>
        <dbReference type="ARBA" id="ARBA00023125"/>
    </source>
</evidence>
<keyword evidence="2 6" id="KW-0238">DNA-binding</keyword>
<dbReference type="Pfam" id="PF00392">
    <property type="entry name" value="GntR"/>
    <property type="match status" value="1"/>
</dbReference>
<dbReference type="EMBL" id="QEKH01000025">
    <property type="protein sequence ID" value="PVY38657.1"/>
    <property type="molecule type" value="Genomic_DNA"/>
</dbReference>
<proteinExistence type="predicted"/>
<dbReference type="CDD" id="cd06267">
    <property type="entry name" value="PBP1_LacI_sugar_binding-like"/>
    <property type="match status" value="1"/>
</dbReference>
<evidence type="ECO:0000256" key="3">
    <source>
        <dbReference type="ARBA" id="ARBA00023163"/>
    </source>
</evidence>
<dbReference type="Pfam" id="PF13377">
    <property type="entry name" value="Peripla_BP_3"/>
    <property type="match status" value="1"/>
</dbReference>
<dbReference type="Gene3D" id="3.40.50.2300">
    <property type="match status" value="2"/>
</dbReference>
<evidence type="ECO:0000256" key="1">
    <source>
        <dbReference type="ARBA" id="ARBA00023015"/>
    </source>
</evidence>